<dbReference type="GO" id="GO:0005524">
    <property type="term" value="F:ATP binding"/>
    <property type="evidence" value="ECO:0007669"/>
    <property type="project" value="UniProtKB-KW"/>
</dbReference>
<dbReference type="GO" id="GO:0030894">
    <property type="term" value="C:replisome"/>
    <property type="evidence" value="ECO:0007669"/>
    <property type="project" value="TreeGrafter"/>
</dbReference>
<proteinExistence type="inferred from homology"/>
<comment type="catalytic activity">
    <reaction evidence="9">
        <text>Couples ATP hydrolysis with the unwinding of duplex DNA by translocating in the 3'-5' direction.</text>
        <dbReference type="EC" id="5.6.2.4"/>
    </reaction>
</comment>
<dbReference type="STRING" id="478744.SAMN05444359_101392"/>
<dbReference type="GO" id="GO:0006281">
    <property type="term" value="P:DNA repair"/>
    <property type="evidence" value="ECO:0007669"/>
    <property type="project" value="TreeGrafter"/>
</dbReference>
<comment type="similarity">
    <text evidence="1">Belongs to the helicase family. RecQ subfamily.</text>
</comment>
<dbReference type="InParanoid" id="A0A1H8ZP07"/>
<dbReference type="GO" id="GO:0043590">
    <property type="term" value="C:bacterial nucleoid"/>
    <property type="evidence" value="ECO:0007669"/>
    <property type="project" value="TreeGrafter"/>
</dbReference>
<dbReference type="SMART" id="SM00490">
    <property type="entry name" value="HELICc"/>
    <property type="match status" value="1"/>
</dbReference>
<dbReference type="GO" id="GO:0043138">
    <property type="term" value="F:3'-5' DNA helicase activity"/>
    <property type="evidence" value="ECO:0007669"/>
    <property type="project" value="UniProtKB-EC"/>
</dbReference>
<organism evidence="15 16">
    <name type="scientific">Neolewinella agarilytica</name>
    <dbReference type="NCBI Taxonomy" id="478744"/>
    <lineage>
        <taxon>Bacteria</taxon>
        <taxon>Pseudomonadati</taxon>
        <taxon>Bacteroidota</taxon>
        <taxon>Saprospiria</taxon>
        <taxon>Saprospirales</taxon>
        <taxon>Lewinellaceae</taxon>
        <taxon>Neolewinella</taxon>
    </lineage>
</organism>
<dbReference type="CDD" id="cd17920">
    <property type="entry name" value="DEXHc_RecQ"/>
    <property type="match status" value="1"/>
</dbReference>
<dbReference type="GO" id="GO:0016787">
    <property type="term" value="F:hydrolase activity"/>
    <property type="evidence" value="ECO:0007669"/>
    <property type="project" value="UniProtKB-KW"/>
</dbReference>
<sequence length="634" mass="71254">MSPTEILQKYWGYPSFRPGQEDIVNAVLEGRDTLALLPTGGGKSICFQVPAMALEGVTIVVSPLIALMKDQVRQLKNRGIIADAIYSGMRKSDIDRVFDNAVYGNTKLLYMSPERLLTELARVRIGKMNVALIAVDEAHCISQWGYDFRPPYQQIAEIRELHPEVPVIAVTATATPEVVVDIQESLDFKKGAFVYQQSFGRDNLAYVVRRPEAKEKQILQILKGVPGTSIVYVRSRGLTKQLALMLQRSGIAAASYHAGLEPEEKDRRQEAWINGKLRVIVATNAFGMGIDKPDVRSVIHYGPPDSPEAYFQEAGRGGRDGETAFAIMLYHPADGERLRRHWALSYPEIKEIKRIYRALGSYLQLAVGSGKGEAYDFDLVPFSQTFGFDVRQAYAGLKALERAGYIILTEAIHQPAKLQFIATKEQLYDYQLKNRDKDKLVKSILRTSHGAFLNPVQLQEGSLANFLNISLEELQRTFRKMAGEGIIDYFPTKELPQLVFTEERIDADALRIDAKQYNFLRDRAEFRINTMTAYAESDAGCRSQTLLRFFGEEETTACGICDLCRAKVVAGEEVLHPKKVYADLSERLKNDASVTLEDAISIYGSLRSTDTKRAIQQLIDEGLLVREGQYLRRT</sequence>
<dbReference type="NCBIfam" id="TIGR00614">
    <property type="entry name" value="recQ_fam"/>
    <property type="match status" value="1"/>
</dbReference>
<keyword evidence="16" id="KW-1185">Reference proteome</keyword>
<dbReference type="InterPro" id="IPR036388">
    <property type="entry name" value="WH-like_DNA-bd_sf"/>
</dbReference>
<dbReference type="PROSITE" id="PS51194">
    <property type="entry name" value="HELICASE_CTER"/>
    <property type="match status" value="1"/>
</dbReference>
<dbReference type="GO" id="GO:0005737">
    <property type="term" value="C:cytoplasm"/>
    <property type="evidence" value="ECO:0007669"/>
    <property type="project" value="TreeGrafter"/>
</dbReference>
<dbReference type="InterPro" id="IPR027417">
    <property type="entry name" value="P-loop_NTPase"/>
</dbReference>
<accession>A0A1H8ZP07</accession>
<evidence type="ECO:0000313" key="15">
    <source>
        <dbReference type="EMBL" id="SEP66084.1"/>
    </source>
</evidence>
<dbReference type="Pfam" id="PF00270">
    <property type="entry name" value="DEAD"/>
    <property type="match status" value="1"/>
</dbReference>
<dbReference type="InterPro" id="IPR011545">
    <property type="entry name" value="DEAD/DEAH_box_helicase_dom"/>
</dbReference>
<feature type="domain" description="Helicase ATP-binding" evidence="13">
    <location>
        <begin position="24"/>
        <end position="192"/>
    </location>
</feature>
<dbReference type="PANTHER" id="PTHR13710">
    <property type="entry name" value="DNA HELICASE RECQ FAMILY MEMBER"/>
    <property type="match status" value="1"/>
</dbReference>
<evidence type="ECO:0000256" key="2">
    <source>
        <dbReference type="ARBA" id="ARBA00022723"/>
    </source>
</evidence>
<dbReference type="InterPro" id="IPR032284">
    <property type="entry name" value="RecQ_Zn-bd"/>
</dbReference>
<evidence type="ECO:0000256" key="5">
    <source>
        <dbReference type="ARBA" id="ARBA00022806"/>
    </source>
</evidence>
<dbReference type="InterPro" id="IPR001650">
    <property type="entry name" value="Helicase_C-like"/>
</dbReference>
<dbReference type="InterPro" id="IPR004589">
    <property type="entry name" value="DNA_helicase_ATP-dep_RecQ"/>
</dbReference>
<evidence type="ECO:0000259" key="13">
    <source>
        <dbReference type="PROSITE" id="PS51192"/>
    </source>
</evidence>
<evidence type="ECO:0000256" key="3">
    <source>
        <dbReference type="ARBA" id="ARBA00022741"/>
    </source>
</evidence>
<dbReference type="Pfam" id="PF00271">
    <property type="entry name" value="Helicase_C"/>
    <property type="match status" value="1"/>
</dbReference>
<evidence type="ECO:0000256" key="7">
    <source>
        <dbReference type="ARBA" id="ARBA00023125"/>
    </source>
</evidence>
<evidence type="ECO:0000256" key="6">
    <source>
        <dbReference type="ARBA" id="ARBA00022840"/>
    </source>
</evidence>
<dbReference type="GO" id="GO:0003677">
    <property type="term" value="F:DNA binding"/>
    <property type="evidence" value="ECO:0007669"/>
    <property type="project" value="UniProtKB-KW"/>
</dbReference>
<dbReference type="PROSITE" id="PS51192">
    <property type="entry name" value="HELICASE_ATP_BIND_1"/>
    <property type="match status" value="1"/>
</dbReference>
<evidence type="ECO:0000256" key="11">
    <source>
        <dbReference type="ARBA" id="ARBA00044535"/>
    </source>
</evidence>
<evidence type="ECO:0000256" key="10">
    <source>
        <dbReference type="ARBA" id="ARBA00034808"/>
    </source>
</evidence>
<feature type="domain" description="Helicase C-terminal" evidence="14">
    <location>
        <begin position="217"/>
        <end position="360"/>
    </location>
</feature>
<evidence type="ECO:0000259" key="14">
    <source>
        <dbReference type="PROSITE" id="PS51194"/>
    </source>
</evidence>
<name>A0A1H8ZP07_9BACT</name>
<keyword evidence="7" id="KW-0238">DNA-binding</keyword>
<dbReference type="GO" id="GO:0006310">
    <property type="term" value="P:DNA recombination"/>
    <property type="evidence" value="ECO:0007669"/>
    <property type="project" value="InterPro"/>
</dbReference>
<dbReference type="InterPro" id="IPR014001">
    <property type="entry name" value="Helicase_ATP-bd"/>
</dbReference>
<dbReference type="PANTHER" id="PTHR13710:SF105">
    <property type="entry name" value="ATP-DEPENDENT DNA HELICASE Q1"/>
    <property type="match status" value="1"/>
</dbReference>
<keyword evidence="4" id="KW-0378">Hydrolase</keyword>
<dbReference type="EC" id="5.6.2.4" evidence="10"/>
<evidence type="ECO:0000256" key="1">
    <source>
        <dbReference type="ARBA" id="ARBA00005446"/>
    </source>
</evidence>
<keyword evidence="5 15" id="KW-0347">Helicase</keyword>
<dbReference type="GO" id="GO:0009378">
    <property type="term" value="F:four-way junction helicase activity"/>
    <property type="evidence" value="ECO:0007669"/>
    <property type="project" value="TreeGrafter"/>
</dbReference>
<evidence type="ECO:0000256" key="12">
    <source>
        <dbReference type="ARBA" id="ARBA00044550"/>
    </source>
</evidence>
<evidence type="ECO:0000256" key="9">
    <source>
        <dbReference type="ARBA" id="ARBA00034617"/>
    </source>
</evidence>
<keyword evidence="2" id="KW-0479">Metal-binding</keyword>
<gene>
    <name evidence="15" type="ORF">SAMN05444359_101392</name>
</gene>
<dbReference type="RefSeq" id="WP_090165105.1">
    <property type="nucleotide sequence ID" value="NZ_FOFB01000001.1"/>
</dbReference>
<keyword evidence="8" id="KW-0413">Isomerase</keyword>
<dbReference type="Pfam" id="PF16124">
    <property type="entry name" value="RecQ_Zn_bind"/>
    <property type="match status" value="1"/>
</dbReference>
<evidence type="ECO:0000256" key="4">
    <source>
        <dbReference type="ARBA" id="ARBA00022801"/>
    </source>
</evidence>
<evidence type="ECO:0000256" key="8">
    <source>
        <dbReference type="ARBA" id="ARBA00023235"/>
    </source>
</evidence>
<keyword evidence="6" id="KW-0067">ATP-binding</keyword>
<reference evidence="16" key="1">
    <citation type="submission" date="2016-10" db="EMBL/GenBank/DDBJ databases">
        <authorList>
            <person name="Varghese N."/>
            <person name="Submissions S."/>
        </authorList>
    </citation>
    <scope>NUCLEOTIDE SEQUENCE [LARGE SCALE GENOMIC DNA]</scope>
    <source>
        <strain evidence="16">DSM 24740</strain>
    </source>
</reference>
<dbReference type="Gene3D" id="1.10.10.10">
    <property type="entry name" value="Winged helix-like DNA-binding domain superfamily/Winged helix DNA-binding domain"/>
    <property type="match status" value="1"/>
</dbReference>
<keyword evidence="3" id="KW-0547">Nucleotide-binding</keyword>
<dbReference type="AlphaFoldDB" id="A0A1H8ZP07"/>
<dbReference type="SMART" id="SM00487">
    <property type="entry name" value="DEXDc"/>
    <property type="match status" value="1"/>
</dbReference>
<dbReference type="EMBL" id="FOFB01000001">
    <property type="protein sequence ID" value="SEP66084.1"/>
    <property type="molecule type" value="Genomic_DNA"/>
</dbReference>
<dbReference type="SUPFAM" id="SSF52540">
    <property type="entry name" value="P-loop containing nucleoside triphosphate hydrolases"/>
    <property type="match status" value="1"/>
</dbReference>
<dbReference type="FunFam" id="3.40.50.300:FF:001389">
    <property type="entry name" value="ATP-dependent DNA helicase RecQ"/>
    <property type="match status" value="1"/>
</dbReference>
<dbReference type="OrthoDB" id="9763310at2"/>
<dbReference type="Gene3D" id="3.40.50.300">
    <property type="entry name" value="P-loop containing nucleotide triphosphate hydrolases"/>
    <property type="match status" value="2"/>
</dbReference>
<evidence type="ECO:0000313" key="16">
    <source>
        <dbReference type="Proteomes" id="UP000199021"/>
    </source>
</evidence>
<dbReference type="Proteomes" id="UP000199021">
    <property type="component" value="Unassembled WGS sequence"/>
</dbReference>
<dbReference type="GO" id="GO:0046872">
    <property type="term" value="F:metal ion binding"/>
    <property type="evidence" value="ECO:0007669"/>
    <property type="project" value="UniProtKB-KW"/>
</dbReference>
<protein>
    <recommendedName>
        <fullName evidence="11">ATP-dependent DNA helicase RecQ</fullName>
        <ecNumber evidence="10">5.6.2.4</ecNumber>
    </recommendedName>
    <alternativeName>
        <fullName evidence="12">DNA 3'-5' helicase RecQ</fullName>
    </alternativeName>
</protein>